<dbReference type="GO" id="GO:0042761">
    <property type="term" value="P:very long-chain fatty acid biosynthetic process"/>
    <property type="evidence" value="ECO:0007669"/>
    <property type="project" value="TreeGrafter"/>
</dbReference>
<keyword evidence="6 12" id="KW-0276">Fatty acid metabolism</keyword>
<comment type="catalytic activity">
    <reaction evidence="11">
        <text>a very-long-chain acyl-CoA + malonyl-CoA + H(+) = a very-long-chain 3-oxoacyl-CoA + CO2 + CoA</text>
        <dbReference type="Rhea" id="RHEA:32727"/>
        <dbReference type="ChEBI" id="CHEBI:15378"/>
        <dbReference type="ChEBI" id="CHEBI:16526"/>
        <dbReference type="ChEBI" id="CHEBI:57287"/>
        <dbReference type="ChEBI" id="CHEBI:57384"/>
        <dbReference type="ChEBI" id="CHEBI:90725"/>
        <dbReference type="ChEBI" id="CHEBI:90736"/>
        <dbReference type="EC" id="2.3.1.199"/>
    </reaction>
</comment>
<keyword evidence="8 12" id="KW-0443">Lipid metabolism</keyword>
<dbReference type="InParanoid" id="A0A0D0DP77"/>
<organism evidence="13 14">
    <name type="scientific">Paxillus rubicundulus Ve08.2h10</name>
    <dbReference type="NCBI Taxonomy" id="930991"/>
    <lineage>
        <taxon>Eukaryota</taxon>
        <taxon>Fungi</taxon>
        <taxon>Dikarya</taxon>
        <taxon>Basidiomycota</taxon>
        <taxon>Agaricomycotina</taxon>
        <taxon>Agaricomycetes</taxon>
        <taxon>Agaricomycetidae</taxon>
        <taxon>Boletales</taxon>
        <taxon>Paxilineae</taxon>
        <taxon>Paxillaceae</taxon>
        <taxon>Paxillus</taxon>
    </lineage>
</organism>
<evidence type="ECO:0000256" key="1">
    <source>
        <dbReference type="ARBA" id="ARBA00004141"/>
    </source>
</evidence>
<dbReference type="PANTHER" id="PTHR11157">
    <property type="entry name" value="FATTY ACID ACYL TRANSFERASE-RELATED"/>
    <property type="match status" value="1"/>
</dbReference>
<dbReference type="GO" id="GO:0009922">
    <property type="term" value="F:fatty acid elongase activity"/>
    <property type="evidence" value="ECO:0007669"/>
    <property type="project" value="UniProtKB-EC"/>
</dbReference>
<evidence type="ECO:0000256" key="12">
    <source>
        <dbReference type="RuleBase" id="RU361115"/>
    </source>
</evidence>
<dbReference type="FunCoup" id="A0A0D0DP77">
    <property type="interactions" value="309"/>
</dbReference>
<evidence type="ECO:0000256" key="7">
    <source>
        <dbReference type="ARBA" id="ARBA00022989"/>
    </source>
</evidence>
<feature type="transmembrane region" description="Helical" evidence="12">
    <location>
        <begin position="165"/>
        <end position="184"/>
    </location>
</feature>
<feature type="transmembrane region" description="Helical" evidence="12">
    <location>
        <begin position="242"/>
        <end position="262"/>
    </location>
</feature>
<evidence type="ECO:0000256" key="8">
    <source>
        <dbReference type="ARBA" id="ARBA00023098"/>
    </source>
</evidence>
<dbReference type="GO" id="GO:0034625">
    <property type="term" value="P:fatty acid elongation, monounsaturated fatty acid"/>
    <property type="evidence" value="ECO:0007669"/>
    <property type="project" value="TreeGrafter"/>
</dbReference>
<name>A0A0D0DP77_9AGAM</name>
<comment type="catalytic activity">
    <reaction evidence="12">
        <text>an acyl-CoA + malonyl-CoA + H(+) = a 3-oxoacyl-CoA + CO2 + CoA</text>
        <dbReference type="Rhea" id="RHEA:50252"/>
        <dbReference type="ChEBI" id="CHEBI:15378"/>
        <dbReference type="ChEBI" id="CHEBI:16526"/>
        <dbReference type="ChEBI" id="CHEBI:57287"/>
        <dbReference type="ChEBI" id="CHEBI:57384"/>
        <dbReference type="ChEBI" id="CHEBI:58342"/>
        <dbReference type="ChEBI" id="CHEBI:90726"/>
    </reaction>
    <physiologicalReaction direction="left-to-right" evidence="12">
        <dbReference type="Rhea" id="RHEA:50253"/>
    </physiologicalReaction>
</comment>
<comment type="subcellular location">
    <subcellularLocation>
        <location evidence="1">Membrane</location>
        <topology evidence="1">Multi-pass membrane protein</topology>
    </subcellularLocation>
</comment>
<evidence type="ECO:0000256" key="2">
    <source>
        <dbReference type="ARBA" id="ARBA00007263"/>
    </source>
</evidence>
<evidence type="ECO:0000256" key="3">
    <source>
        <dbReference type="ARBA" id="ARBA00022516"/>
    </source>
</evidence>
<keyword evidence="5 12" id="KW-0812">Transmembrane</keyword>
<dbReference type="PANTHER" id="PTHR11157:SF134">
    <property type="entry name" value="ELONGATION OF FATTY ACIDS PROTEIN 1-RELATED"/>
    <property type="match status" value="1"/>
</dbReference>
<evidence type="ECO:0000256" key="10">
    <source>
        <dbReference type="ARBA" id="ARBA00023160"/>
    </source>
</evidence>
<evidence type="ECO:0000256" key="4">
    <source>
        <dbReference type="ARBA" id="ARBA00022679"/>
    </source>
</evidence>
<keyword evidence="3 12" id="KW-0444">Lipid biosynthesis</keyword>
<dbReference type="GO" id="GO:0005789">
    <property type="term" value="C:endoplasmic reticulum membrane"/>
    <property type="evidence" value="ECO:0007669"/>
    <property type="project" value="TreeGrafter"/>
</dbReference>
<keyword evidence="9 12" id="KW-0472">Membrane</keyword>
<keyword evidence="7 12" id="KW-1133">Transmembrane helix</keyword>
<evidence type="ECO:0000313" key="14">
    <source>
        <dbReference type="Proteomes" id="UP000054538"/>
    </source>
</evidence>
<feature type="transmembrane region" description="Helical" evidence="12">
    <location>
        <begin position="31"/>
        <end position="51"/>
    </location>
</feature>
<dbReference type="Pfam" id="PF01151">
    <property type="entry name" value="ELO"/>
    <property type="match status" value="1"/>
</dbReference>
<dbReference type="GO" id="GO:0030148">
    <property type="term" value="P:sphingolipid biosynthetic process"/>
    <property type="evidence" value="ECO:0007669"/>
    <property type="project" value="TreeGrafter"/>
</dbReference>
<feature type="transmembrane region" description="Helical" evidence="12">
    <location>
        <begin position="72"/>
        <end position="94"/>
    </location>
</feature>
<evidence type="ECO:0000313" key="13">
    <source>
        <dbReference type="EMBL" id="KIK93738.1"/>
    </source>
</evidence>
<reference evidence="13 14" key="1">
    <citation type="submission" date="2014-04" db="EMBL/GenBank/DDBJ databases">
        <authorList>
            <consortium name="DOE Joint Genome Institute"/>
            <person name="Kuo A."/>
            <person name="Kohler A."/>
            <person name="Jargeat P."/>
            <person name="Nagy L.G."/>
            <person name="Floudas D."/>
            <person name="Copeland A."/>
            <person name="Barry K.W."/>
            <person name="Cichocki N."/>
            <person name="Veneault-Fourrey C."/>
            <person name="LaButti K."/>
            <person name="Lindquist E.A."/>
            <person name="Lipzen A."/>
            <person name="Lundell T."/>
            <person name="Morin E."/>
            <person name="Murat C."/>
            <person name="Sun H."/>
            <person name="Tunlid A."/>
            <person name="Henrissat B."/>
            <person name="Grigoriev I.V."/>
            <person name="Hibbett D.S."/>
            <person name="Martin F."/>
            <person name="Nordberg H.P."/>
            <person name="Cantor M.N."/>
            <person name="Hua S.X."/>
        </authorList>
    </citation>
    <scope>NUCLEOTIDE SEQUENCE [LARGE SCALE GENOMIC DNA]</scope>
    <source>
        <strain evidence="13 14">Ve08.2h10</strain>
    </source>
</reference>
<protein>
    <recommendedName>
        <fullName evidence="12">Elongation of fatty acids protein</fullName>
        <ecNumber evidence="12">2.3.1.-</ecNumber>
    </recommendedName>
</protein>
<reference evidence="14" key="2">
    <citation type="submission" date="2015-01" db="EMBL/GenBank/DDBJ databases">
        <title>Evolutionary Origins and Diversification of the Mycorrhizal Mutualists.</title>
        <authorList>
            <consortium name="DOE Joint Genome Institute"/>
            <consortium name="Mycorrhizal Genomics Consortium"/>
            <person name="Kohler A."/>
            <person name="Kuo A."/>
            <person name="Nagy L.G."/>
            <person name="Floudas D."/>
            <person name="Copeland A."/>
            <person name="Barry K.W."/>
            <person name="Cichocki N."/>
            <person name="Veneault-Fourrey C."/>
            <person name="LaButti K."/>
            <person name="Lindquist E.A."/>
            <person name="Lipzen A."/>
            <person name="Lundell T."/>
            <person name="Morin E."/>
            <person name="Murat C."/>
            <person name="Riley R."/>
            <person name="Ohm R."/>
            <person name="Sun H."/>
            <person name="Tunlid A."/>
            <person name="Henrissat B."/>
            <person name="Grigoriev I.V."/>
            <person name="Hibbett D.S."/>
            <person name="Martin F."/>
        </authorList>
    </citation>
    <scope>NUCLEOTIDE SEQUENCE [LARGE SCALE GENOMIC DNA]</scope>
    <source>
        <strain evidence="14">Ve08.2h10</strain>
    </source>
</reference>
<dbReference type="EMBL" id="KN825160">
    <property type="protein sequence ID" value="KIK93738.1"/>
    <property type="molecule type" value="Genomic_DNA"/>
</dbReference>
<keyword evidence="14" id="KW-1185">Reference proteome</keyword>
<gene>
    <name evidence="13" type="ORF">PAXRUDRAFT_144403</name>
</gene>
<dbReference type="InterPro" id="IPR002076">
    <property type="entry name" value="ELO_fam"/>
</dbReference>
<dbReference type="InterPro" id="IPR030457">
    <property type="entry name" value="ELO_CS"/>
</dbReference>
<evidence type="ECO:0000256" key="11">
    <source>
        <dbReference type="ARBA" id="ARBA00047375"/>
    </source>
</evidence>
<dbReference type="PROSITE" id="PS01188">
    <property type="entry name" value="ELO"/>
    <property type="match status" value="1"/>
</dbReference>
<keyword evidence="10 12" id="KW-0275">Fatty acid biosynthesis</keyword>
<dbReference type="OrthoDB" id="434092at2759"/>
<sequence>MAPLADFLLTVLPVDILPKYLTQYIPGTTPLSTWPVVSITLASYLAVIFGIQELMKDRPPQKLNALFRIHNAFLSLGSALLLALMAEEVASVWIKSSTYDAMCNETSWTPRLEFYYMINYYFKYIELFDTVFLAMKKKPLAFLHVFHHSATALLCFTQLNGKTSVSWVVISLNLLVHVIMYYYYYATAGGAKIWWKKYLTSMQITQFVIDLFVVYFGTYQHFAYARFPYLPHIANCAGTESAALLGCGLLSSYLILFINFYIQTYKKPARAKKLGNGHANGTGYAYLCNYIWRWLNALQAQAGLRGGATAQTGPPPKTRLYLAGVLRYSNQ</sequence>
<feature type="transmembrane region" description="Helical" evidence="12">
    <location>
        <begin position="204"/>
        <end position="222"/>
    </location>
</feature>
<comment type="similarity">
    <text evidence="2 12">Belongs to the ELO family.</text>
</comment>
<dbReference type="GO" id="GO:0019367">
    <property type="term" value="P:fatty acid elongation, saturated fatty acid"/>
    <property type="evidence" value="ECO:0007669"/>
    <property type="project" value="TreeGrafter"/>
</dbReference>
<proteinExistence type="inferred from homology"/>
<dbReference type="STRING" id="930991.A0A0D0DP77"/>
<keyword evidence="4 12" id="KW-0808">Transferase</keyword>
<evidence type="ECO:0000256" key="6">
    <source>
        <dbReference type="ARBA" id="ARBA00022832"/>
    </source>
</evidence>
<dbReference type="GO" id="GO:0034626">
    <property type="term" value="P:fatty acid elongation, polyunsaturated fatty acid"/>
    <property type="evidence" value="ECO:0007669"/>
    <property type="project" value="TreeGrafter"/>
</dbReference>
<dbReference type="HOGENOM" id="CLU_048483_6_1_1"/>
<dbReference type="EC" id="2.3.1.-" evidence="12"/>
<evidence type="ECO:0000256" key="5">
    <source>
        <dbReference type="ARBA" id="ARBA00022692"/>
    </source>
</evidence>
<dbReference type="AlphaFoldDB" id="A0A0D0DP77"/>
<evidence type="ECO:0000256" key="9">
    <source>
        <dbReference type="ARBA" id="ARBA00023136"/>
    </source>
</evidence>
<accession>A0A0D0DP77</accession>
<dbReference type="Proteomes" id="UP000054538">
    <property type="component" value="Unassembled WGS sequence"/>
</dbReference>